<dbReference type="PROSITE" id="PS00213">
    <property type="entry name" value="LIPOCALIN"/>
    <property type="match status" value="1"/>
</dbReference>
<name>A0A1I0GBE8_9PSED</name>
<sequence length="194" mass="21878">MSIRQALKFGAVAIAAVWLAGCAVKSESESMAPKTVDHVDLKRYQGTWYEVARLPMFFQRNCAQSEAHYTLKDDGNIAVTNRCRTIEGKWEEASGTASPQIQGKTDKLWVVFDNWFSNLFPGVAKGDYWVLYVSPDYKVALVGSPSRKFLWLLSRTPQVSDSVRNDMLMRAQQQGYDTTKLIWRVADSKVGKAD</sequence>
<accession>A0A1I0GBE8</accession>
<evidence type="ECO:0000256" key="1">
    <source>
        <dbReference type="ARBA" id="ARBA00004459"/>
    </source>
</evidence>
<protein>
    <recommendedName>
        <fullName evidence="11 12">Outer membrane lipoprotein Blc</fullName>
    </recommendedName>
</protein>
<dbReference type="OrthoDB" id="9793905at2"/>
<dbReference type="FunFam" id="2.40.128.20:FF:000002">
    <property type="entry name" value="Outer membrane lipoprotein Blc"/>
    <property type="match status" value="1"/>
</dbReference>
<dbReference type="PROSITE" id="PS51257">
    <property type="entry name" value="PROKAR_LIPOPROTEIN"/>
    <property type="match status" value="1"/>
</dbReference>
<dbReference type="InterPro" id="IPR012674">
    <property type="entry name" value="Calycin"/>
</dbReference>
<evidence type="ECO:0000256" key="9">
    <source>
        <dbReference type="ARBA" id="ARBA00023288"/>
    </source>
</evidence>
<reference evidence="15 16" key="1">
    <citation type="submission" date="2016-10" db="EMBL/GenBank/DDBJ databases">
        <authorList>
            <person name="de Groot N.N."/>
        </authorList>
    </citation>
    <scope>NUCLEOTIDE SEQUENCE [LARGE SCALE GENOMIC DNA]</scope>
    <source>
        <strain evidence="15 16">DSM 11363</strain>
    </source>
</reference>
<comment type="similarity">
    <text evidence="2 12">Belongs to the calycin superfamily. Lipocalin family.</text>
</comment>
<evidence type="ECO:0000256" key="6">
    <source>
        <dbReference type="ARBA" id="ARBA00023136"/>
    </source>
</evidence>
<keyword evidence="7 13" id="KW-0564">Palmitate</keyword>
<dbReference type="Pfam" id="PF08212">
    <property type="entry name" value="Lipocalin_2"/>
    <property type="match status" value="1"/>
</dbReference>
<evidence type="ECO:0000256" key="10">
    <source>
        <dbReference type="ARBA" id="ARBA00057024"/>
    </source>
</evidence>
<comment type="function">
    <text evidence="10 12">Involved in the storage or transport of lipids necessary for membrane maintenance under stressful conditions. Displays a binding preference for lysophospholipids.</text>
</comment>
<keyword evidence="9 12" id="KW-0449">Lipoprotein</keyword>
<dbReference type="GO" id="GO:0009279">
    <property type="term" value="C:cell outer membrane"/>
    <property type="evidence" value="ECO:0007669"/>
    <property type="project" value="UniProtKB-SubCell"/>
</dbReference>
<dbReference type="PRINTS" id="PR01171">
    <property type="entry name" value="BCTLIPOCALIN"/>
</dbReference>
<dbReference type="EMBL" id="FOHW01000020">
    <property type="protein sequence ID" value="SET68107.1"/>
    <property type="molecule type" value="Genomic_DNA"/>
</dbReference>
<keyword evidence="8 12" id="KW-0998">Cell outer membrane</keyword>
<dbReference type="InterPro" id="IPR000566">
    <property type="entry name" value="Lipocln_cytosolic_FA-bd_dom"/>
</dbReference>
<evidence type="ECO:0000256" key="8">
    <source>
        <dbReference type="ARBA" id="ARBA00023237"/>
    </source>
</evidence>
<evidence type="ECO:0000259" key="14">
    <source>
        <dbReference type="Pfam" id="PF08212"/>
    </source>
</evidence>
<dbReference type="PIRSF" id="PIRSF036893">
    <property type="entry name" value="Lipocalin_ApoD"/>
    <property type="match status" value="1"/>
</dbReference>
<evidence type="ECO:0000313" key="15">
    <source>
        <dbReference type="EMBL" id="SET68107.1"/>
    </source>
</evidence>
<feature type="chain" id="PRO_5013434643" description="Outer membrane lipoprotein Blc" evidence="12">
    <location>
        <begin position="21"/>
        <end position="194"/>
    </location>
</feature>
<evidence type="ECO:0000313" key="16">
    <source>
        <dbReference type="Proteomes" id="UP000182332"/>
    </source>
</evidence>
<evidence type="ECO:0000256" key="12">
    <source>
        <dbReference type="PIRNR" id="PIRNR036893"/>
    </source>
</evidence>
<dbReference type="InterPro" id="IPR022272">
    <property type="entry name" value="Lipocalin_CS"/>
</dbReference>
<dbReference type="AlphaFoldDB" id="A0A1I0GBE8"/>
<evidence type="ECO:0000256" key="4">
    <source>
        <dbReference type="ARBA" id="ARBA00022729"/>
    </source>
</evidence>
<feature type="domain" description="Lipocalin/cytosolic fatty-acid binding" evidence="14">
    <location>
        <begin position="39"/>
        <end position="184"/>
    </location>
</feature>
<dbReference type="PANTHER" id="PTHR10612:SF34">
    <property type="entry name" value="APOLIPOPROTEIN D"/>
    <property type="match status" value="1"/>
</dbReference>
<gene>
    <name evidence="15" type="ORF">SAMN05216197_12065</name>
</gene>
<dbReference type="InterPro" id="IPR002446">
    <property type="entry name" value="Lipocalin_bac"/>
</dbReference>
<evidence type="ECO:0000256" key="7">
    <source>
        <dbReference type="ARBA" id="ARBA00023139"/>
    </source>
</evidence>
<keyword evidence="5 12" id="KW-0446">Lipid-binding</keyword>
<dbReference type="InterPro" id="IPR047202">
    <property type="entry name" value="Lipocalin_Blc-like_dom"/>
</dbReference>
<organism evidence="15 16">
    <name type="scientific">Pseudomonas graminis</name>
    <dbReference type="NCBI Taxonomy" id="158627"/>
    <lineage>
        <taxon>Bacteria</taxon>
        <taxon>Pseudomonadati</taxon>
        <taxon>Pseudomonadota</taxon>
        <taxon>Gammaproteobacteria</taxon>
        <taxon>Pseudomonadales</taxon>
        <taxon>Pseudomonadaceae</taxon>
        <taxon>Pseudomonas</taxon>
    </lineage>
</organism>
<dbReference type="SUPFAM" id="SSF50814">
    <property type="entry name" value="Lipocalins"/>
    <property type="match status" value="1"/>
</dbReference>
<dbReference type="GO" id="GO:0006950">
    <property type="term" value="P:response to stress"/>
    <property type="evidence" value="ECO:0007669"/>
    <property type="project" value="UniProtKB-ARBA"/>
</dbReference>
<dbReference type="Proteomes" id="UP000182332">
    <property type="component" value="Unassembled WGS sequence"/>
</dbReference>
<dbReference type="InterPro" id="IPR022271">
    <property type="entry name" value="Lipocalin_ApoD"/>
</dbReference>
<feature type="lipid moiety-binding region" description="S-diacylglycerol cysteine" evidence="13">
    <location>
        <position position="22"/>
    </location>
</feature>
<comment type="subcellular location">
    <subcellularLocation>
        <location evidence="1">Cell outer membrane</location>
        <topology evidence="1">Lipid-anchor</topology>
    </subcellularLocation>
</comment>
<proteinExistence type="inferred from homology"/>
<comment type="subunit">
    <text evidence="3 12">Homodimer.</text>
</comment>
<dbReference type="Gene3D" id="2.40.128.20">
    <property type="match status" value="1"/>
</dbReference>
<evidence type="ECO:0000256" key="5">
    <source>
        <dbReference type="ARBA" id="ARBA00023121"/>
    </source>
</evidence>
<dbReference type="PANTHER" id="PTHR10612">
    <property type="entry name" value="APOLIPOPROTEIN D"/>
    <property type="match status" value="1"/>
</dbReference>
<evidence type="ECO:0000256" key="3">
    <source>
        <dbReference type="ARBA" id="ARBA00011738"/>
    </source>
</evidence>
<keyword evidence="4 12" id="KW-0732">Signal</keyword>
<dbReference type="CDD" id="cd19438">
    <property type="entry name" value="lipocalin_Blc-like"/>
    <property type="match status" value="1"/>
</dbReference>
<feature type="lipid moiety-binding region" description="N-palmitoyl cysteine" evidence="13">
    <location>
        <position position="22"/>
    </location>
</feature>
<evidence type="ECO:0000256" key="11">
    <source>
        <dbReference type="ARBA" id="ARBA00071217"/>
    </source>
</evidence>
<keyword evidence="6 12" id="KW-0472">Membrane</keyword>
<evidence type="ECO:0000256" key="2">
    <source>
        <dbReference type="ARBA" id="ARBA00006889"/>
    </source>
</evidence>
<evidence type="ECO:0000256" key="13">
    <source>
        <dbReference type="PIRSR" id="PIRSR036893-52"/>
    </source>
</evidence>
<feature type="signal peptide" evidence="12">
    <location>
        <begin position="1"/>
        <end position="20"/>
    </location>
</feature>
<dbReference type="GO" id="GO:0008289">
    <property type="term" value="F:lipid binding"/>
    <property type="evidence" value="ECO:0007669"/>
    <property type="project" value="UniProtKB-UniRule"/>
</dbReference>